<evidence type="ECO:0000313" key="5">
    <source>
        <dbReference type="Proteomes" id="UP000178776"/>
    </source>
</evidence>
<organism evidence="4 5">
    <name type="scientific">Chromobacterium vaccinii</name>
    <dbReference type="NCBI Taxonomy" id="1108595"/>
    <lineage>
        <taxon>Bacteria</taxon>
        <taxon>Pseudomonadati</taxon>
        <taxon>Pseudomonadota</taxon>
        <taxon>Betaproteobacteria</taxon>
        <taxon>Neisseriales</taxon>
        <taxon>Chromobacteriaceae</taxon>
        <taxon>Chromobacterium</taxon>
    </lineage>
</organism>
<dbReference type="Gene3D" id="2.40.160.20">
    <property type="match status" value="1"/>
</dbReference>
<evidence type="ECO:0000256" key="2">
    <source>
        <dbReference type="ARBA" id="ARBA00022729"/>
    </source>
</evidence>
<accession>A0A1D9LDX9</accession>
<dbReference type="SUPFAM" id="SSF56925">
    <property type="entry name" value="OMPA-like"/>
    <property type="match status" value="1"/>
</dbReference>
<protein>
    <recommendedName>
        <fullName evidence="3">Outer membrane protein beta-barrel domain-containing protein</fullName>
    </recommendedName>
</protein>
<dbReference type="KEGG" id="cvc:BKX93_04805"/>
<feature type="domain" description="Outer membrane protein beta-barrel" evidence="3">
    <location>
        <begin position="3"/>
        <end position="183"/>
    </location>
</feature>
<dbReference type="STRING" id="1108595.BKX93_04805"/>
<reference evidence="4 5" key="1">
    <citation type="submission" date="2016-10" db="EMBL/GenBank/DDBJ databases">
        <title>Chromobacterium muskegensis sp. nov., an insecticidal bacterium isolated from Sphagnum bogs.</title>
        <authorList>
            <person name="Sparks M.E."/>
            <person name="Blackburn M.B."/>
            <person name="Gundersen-Rindal D.E."/>
            <person name="Mitchell A."/>
            <person name="Farrar R."/>
            <person name="Kuhar D."/>
        </authorList>
    </citation>
    <scope>NUCLEOTIDE SEQUENCE [LARGE SCALE GENOMIC DNA]</scope>
    <source>
        <strain evidence="4 5">21-1</strain>
    </source>
</reference>
<dbReference type="Proteomes" id="UP000178776">
    <property type="component" value="Chromosome"/>
</dbReference>
<proteinExistence type="predicted"/>
<evidence type="ECO:0000259" key="3">
    <source>
        <dbReference type="Pfam" id="PF13505"/>
    </source>
</evidence>
<evidence type="ECO:0000256" key="1">
    <source>
        <dbReference type="ARBA" id="ARBA00004442"/>
    </source>
</evidence>
<keyword evidence="2" id="KW-0732">Signal</keyword>
<dbReference type="Pfam" id="PF13505">
    <property type="entry name" value="OMP_b-brl"/>
    <property type="match status" value="1"/>
</dbReference>
<evidence type="ECO:0000313" key="4">
    <source>
        <dbReference type="EMBL" id="AOZ49384.1"/>
    </source>
</evidence>
<dbReference type="InterPro" id="IPR027385">
    <property type="entry name" value="Beta-barrel_OMP"/>
</dbReference>
<sequence>MSAVTAHAAESGAYVFGNLGYNTEKVKSQEGITDNKAAGGSWEVGAGYRFGSYFATELSYIDLGKMQYAAGDEDEKANFSVPMRAERLALVGILPVSDDVEIFGKVSLNNVHTTLKGEAGGESGSESKSKVMPGIGIGASYAITKNVALRGEYEYIKSAMNSVAGESVASGTNLFKVGVSYKF</sequence>
<dbReference type="AlphaFoldDB" id="A0A1D9LDX9"/>
<name>A0A1D9LDX9_9NEIS</name>
<dbReference type="GO" id="GO:0009279">
    <property type="term" value="C:cell outer membrane"/>
    <property type="evidence" value="ECO:0007669"/>
    <property type="project" value="UniProtKB-SubCell"/>
</dbReference>
<dbReference type="InterPro" id="IPR011250">
    <property type="entry name" value="OMP/PagP_B-barrel"/>
</dbReference>
<comment type="subcellular location">
    <subcellularLocation>
        <location evidence="1">Cell outer membrane</location>
    </subcellularLocation>
</comment>
<dbReference type="EMBL" id="CP017707">
    <property type="protein sequence ID" value="AOZ49384.1"/>
    <property type="molecule type" value="Genomic_DNA"/>
</dbReference>
<gene>
    <name evidence="4" type="ORF">BKX93_04805</name>
</gene>